<feature type="domain" description="Calcium uniporter protein C-terminal" evidence="18">
    <location>
        <begin position="47"/>
        <end position="171"/>
    </location>
</feature>
<dbReference type="GO" id="GO:0005262">
    <property type="term" value="F:calcium channel activity"/>
    <property type="evidence" value="ECO:0007669"/>
    <property type="project" value="UniProtKB-UniRule"/>
</dbReference>
<keyword evidence="13 17" id="KW-0407">Ion channel</keyword>
<sequence>KPGKGGYMRWPTSTEVGDFVRDVARGKEFVIEIEGSDDMPVSMPNFRQRTHFLRQRLVATTGETELQARLKHECDGIARQGARRVAVGGFAGLVWLWAGVYWLTFRASLGRDVMEPVTHLVCLSTVMAGYLLFFYNNRQVLCPSVPHMTVPKRQTKLYREKGFDIDKWEELVIEGRTLRREINAIAEEYDIDWDERSDEAGGDMIKPSGC</sequence>
<keyword evidence="5 17" id="KW-0107">Calcium channel</keyword>
<keyword evidence="8 17" id="KW-0106">Calcium</keyword>
<evidence type="ECO:0000256" key="8">
    <source>
        <dbReference type="ARBA" id="ARBA00022837"/>
    </source>
</evidence>
<dbReference type="EMBL" id="PYWC01000030">
    <property type="protein sequence ID" value="PWW76836.1"/>
    <property type="molecule type" value="Genomic_DNA"/>
</dbReference>
<comment type="caution">
    <text evidence="19">The sequence shown here is derived from an EMBL/GenBank/DDBJ whole genome shotgun (WGS) entry which is preliminary data.</text>
</comment>
<name>A0A317STV9_9PEZI</name>
<dbReference type="STRING" id="42249.A0A317STV9"/>
<comment type="catalytic activity">
    <reaction evidence="14">
        <text>Ca(2+)(in) = Ca(2+)(out)</text>
        <dbReference type="Rhea" id="RHEA:29671"/>
        <dbReference type="ChEBI" id="CHEBI:29108"/>
    </reaction>
</comment>
<comment type="similarity">
    <text evidence="2 17">Belongs to the MCU (TC 1.A.77) family.</text>
</comment>
<dbReference type="InterPro" id="IPR039055">
    <property type="entry name" value="MCU_fam"/>
</dbReference>
<protein>
    <recommendedName>
        <fullName evidence="17">Calcium uniporter protein</fullName>
    </recommendedName>
</protein>
<evidence type="ECO:0000256" key="3">
    <source>
        <dbReference type="ARBA" id="ARBA00022448"/>
    </source>
</evidence>
<comment type="function">
    <text evidence="17">Mitochondrial inner membrane calcium uniporter that mediates calcium uptake into mitochondria. Mitochondrial calcium homeostasis plays key roles in cellular physiology and regulates cell bioenergetics, cytoplasmic calcium signals and activation of cell death pathways.</text>
</comment>
<evidence type="ECO:0000256" key="13">
    <source>
        <dbReference type="ARBA" id="ARBA00023303"/>
    </source>
</evidence>
<organism evidence="19 20">
    <name type="scientific">Tuber magnatum</name>
    <name type="common">white Piedmont truffle</name>
    <dbReference type="NCBI Taxonomy" id="42249"/>
    <lineage>
        <taxon>Eukaryota</taxon>
        <taxon>Fungi</taxon>
        <taxon>Dikarya</taxon>
        <taxon>Ascomycota</taxon>
        <taxon>Pezizomycotina</taxon>
        <taxon>Pezizomycetes</taxon>
        <taxon>Pezizales</taxon>
        <taxon>Tuberaceae</taxon>
        <taxon>Tuber</taxon>
    </lineage>
</organism>
<keyword evidence="4 17" id="KW-0109">Calcium transport</keyword>
<dbReference type="PANTHER" id="PTHR13462">
    <property type="entry name" value="CALCIUM UNIPORTER PROTEIN, MITOCHONDRIAL"/>
    <property type="match status" value="1"/>
</dbReference>
<dbReference type="InterPro" id="IPR006769">
    <property type="entry name" value="MCU_C"/>
</dbReference>
<keyword evidence="7 17" id="KW-0999">Mitochondrion inner membrane</keyword>
<keyword evidence="20" id="KW-1185">Reference proteome</keyword>
<comment type="function">
    <text evidence="16">Highly selective calcium channel localized to the inner mitochondrial membrane, which mediates calcium uptake into the mitochondrial matrix. Mitochondrial calcium homeostasis plays key roles in cellular physiology and regulates ATP production, cytoplasmic calcium signals and activation of cell death pathways. Sufficient to operate as a pore-forming channel without the need of calcium-sensor or auxiliary subunit.</text>
</comment>
<evidence type="ECO:0000256" key="15">
    <source>
        <dbReference type="ARBA" id="ARBA00044966"/>
    </source>
</evidence>
<evidence type="ECO:0000256" key="17">
    <source>
        <dbReference type="RuleBase" id="RU367035"/>
    </source>
</evidence>
<evidence type="ECO:0000256" key="2">
    <source>
        <dbReference type="ARBA" id="ARBA00005653"/>
    </source>
</evidence>
<evidence type="ECO:0000256" key="14">
    <source>
        <dbReference type="ARBA" id="ARBA00036634"/>
    </source>
</evidence>
<feature type="transmembrane region" description="Helical" evidence="17">
    <location>
        <begin position="117"/>
        <end position="135"/>
    </location>
</feature>
<feature type="transmembrane region" description="Helical" evidence="17">
    <location>
        <begin position="85"/>
        <end position="105"/>
    </location>
</feature>
<feature type="non-terminal residue" evidence="19">
    <location>
        <position position="1"/>
    </location>
</feature>
<keyword evidence="12 17" id="KW-0472">Membrane</keyword>
<evidence type="ECO:0000313" key="19">
    <source>
        <dbReference type="EMBL" id="PWW76836.1"/>
    </source>
</evidence>
<evidence type="ECO:0000256" key="5">
    <source>
        <dbReference type="ARBA" id="ARBA00022673"/>
    </source>
</evidence>
<evidence type="ECO:0000256" key="6">
    <source>
        <dbReference type="ARBA" id="ARBA00022692"/>
    </source>
</evidence>
<evidence type="ECO:0000256" key="11">
    <source>
        <dbReference type="ARBA" id="ARBA00023128"/>
    </source>
</evidence>
<keyword evidence="10 17" id="KW-0406">Ion transport</keyword>
<evidence type="ECO:0000259" key="18">
    <source>
        <dbReference type="Pfam" id="PF04678"/>
    </source>
</evidence>
<evidence type="ECO:0000256" key="16">
    <source>
        <dbReference type="ARBA" id="ARBA00045938"/>
    </source>
</evidence>
<dbReference type="Proteomes" id="UP000246991">
    <property type="component" value="Unassembled WGS sequence"/>
</dbReference>
<keyword evidence="3 17" id="KW-0813">Transport</keyword>
<dbReference type="OrthoDB" id="278338at2759"/>
<comment type="subunit">
    <text evidence="15">Homotetramer, assembles in a dimer or dimers configuration with two interfaces.</text>
</comment>
<dbReference type="GO" id="GO:0036444">
    <property type="term" value="P:calcium import into the mitochondrion"/>
    <property type="evidence" value="ECO:0007669"/>
    <property type="project" value="TreeGrafter"/>
</dbReference>
<evidence type="ECO:0000256" key="9">
    <source>
        <dbReference type="ARBA" id="ARBA00022989"/>
    </source>
</evidence>
<dbReference type="GO" id="GO:1990246">
    <property type="term" value="C:uniplex complex"/>
    <property type="evidence" value="ECO:0007669"/>
    <property type="project" value="TreeGrafter"/>
</dbReference>
<reference evidence="19 20" key="1">
    <citation type="submission" date="2018-03" db="EMBL/GenBank/DDBJ databases">
        <title>Genomes of Pezizomycetes fungi and the evolution of truffles.</title>
        <authorList>
            <person name="Murat C."/>
            <person name="Payen T."/>
            <person name="Noel B."/>
            <person name="Kuo A."/>
            <person name="Martin F.M."/>
        </authorList>
    </citation>
    <scope>NUCLEOTIDE SEQUENCE [LARGE SCALE GENOMIC DNA]</scope>
    <source>
        <strain evidence="19">091103-1</strain>
    </source>
</reference>
<gene>
    <name evidence="19" type="ORF">C7212DRAFT_192307</name>
</gene>
<proteinExistence type="inferred from homology"/>
<evidence type="ECO:0000256" key="1">
    <source>
        <dbReference type="ARBA" id="ARBA00004448"/>
    </source>
</evidence>
<dbReference type="Pfam" id="PF04678">
    <property type="entry name" value="MCU"/>
    <property type="match status" value="1"/>
</dbReference>
<dbReference type="PANTHER" id="PTHR13462:SF10">
    <property type="entry name" value="CALCIUM UNIPORTER PROTEIN, MITOCHONDRIAL"/>
    <property type="match status" value="1"/>
</dbReference>
<keyword evidence="11 17" id="KW-0496">Mitochondrion</keyword>
<dbReference type="GO" id="GO:0051560">
    <property type="term" value="P:mitochondrial calcium ion homeostasis"/>
    <property type="evidence" value="ECO:0007669"/>
    <property type="project" value="UniProtKB-UniRule"/>
</dbReference>
<accession>A0A317STV9</accession>
<evidence type="ECO:0000256" key="7">
    <source>
        <dbReference type="ARBA" id="ARBA00022792"/>
    </source>
</evidence>
<keyword evidence="6 17" id="KW-0812">Transmembrane</keyword>
<keyword evidence="9 17" id="KW-1133">Transmembrane helix</keyword>
<dbReference type="GO" id="GO:0015292">
    <property type="term" value="F:uniporter activity"/>
    <property type="evidence" value="ECO:0007669"/>
    <property type="project" value="UniProtKB-UniRule"/>
</dbReference>
<dbReference type="AlphaFoldDB" id="A0A317STV9"/>
<evidence type="ECO:0000256" key="4">
    <source>
        <dbReference type="ARBA" id="ARBA00022568"/>
    </source>
</evidence>
<comment type="subcellular location">
    <subcellularLocation>
        <location evidence="1 17">Mitochondrion inner membrane</location>
        <topology evidence="1 17">Multi-pass membrane protein</topology>
    </subcellularLocation>
</comment>
<evidence type="ECO:0000256" key="10">
    <source>
        <dbReference type="ARBA" id="ARBA00023065"/>
    </source>
</evidence>
<evidence type="ECO:0000313" key="20">
    <source>
        <dbReference type="Proteomes" id="UP000246991"/>
    </source>
</evidence>
<evidence type="ECO:0000256" key="12">
    <source>
        <dbReference type="ARBA" id="ARBA00023136"/>
    </source>
</evidence>